<dbReference type="CDD" id="cd05930">
    <property type="entry name" value="A_NRPS"/>
    <property type="match status" value="1"/>
</dbReference>
<dbReference type="SUPFAM" id="SSF56801">
    <property type="entry name" value="Acetyl-CoA synthetase-like"/>
    <property type="match status" value="1"/>
</dbReference>
<evidence type="ECO:0000313" key="4">
    <source>
        <dbReference type="EMBL" id="KAL2048918.1"/>
    </source>
</evidence>
<dbReference type="InterPro" id="IPR036291">
    <property type="entry name" value="NAD(P)-bd_dom_sf"/>
</dbReference>
<dbReference type="Pfam" id="PF07993">
    <property type="entry name" value="NAD_binding_4"/>
    <property type="match status" value="1"/>
</dbReference>
<dbReference type="Gene3D" id="3.40.50.12780">
    <property type="entry name" value="N-terminal domain of ligase-like"/>
    <property type="match status" value="1"/>
</dbReference>
<protein>
    <recommendedName>
        <fullName evidence="3">Carrier domain-containing protein</fullName>
    </recommendedName>
</protein>
<dbReference type="Pfam" id="PF00501">
    <property type="entry name" value="AMP-binding"/>
    <property type="match status" value="1"/>
</dbReference>
<dbReference type="SUPFAM" id="SSF51735">
    <property type="entry name" value="NAD(P)-binding Rossmann-fold domains"/>
    <property type="match status" value="1"/>
</dbReference>
<dbReference type="Gene3D" id="3.30.300.30">
    <property type="match status" value="1"/>
</dbReference>
<dbReference type="InterPro" id="IPR042099">
    <property type="entry name" value="ANL_N_sf"/>
</dbReference>
<proteinExistence type="predicted"/>
<dbReference type="InterPro" id="IPR020845">
    <property type="entry name" value="AMP-binding_CS"/>
</dbReference>
<dbReference type="InterPro" id="IPR020806">
    <property type="entry name" value="PKS_PP-bd"/>
</dbReference>
<keyword evidence="2" id="KW-0597">Phosphoprotein</keyword>
<dbReference type="NCBIfam" id="TIGR01733">
    <property type="entry name" value="AA-adenyl-dom"/>
    <property type="match status" value="1"/>
</dbReference>
<keyword evidence="1" id="KW-0596">Phosphopantetheine</keyword>
<gene>
    <name evidence="4" type="ORF">ABVK25_010771</name>
</gene>
<dbReference type="PROSITE" id="PS50075">
    <property type="entry name" value="CARRIER"/>
    <property type="match status" value="1"/>
</dbReference>
<dbReference type="Gene3D" id="3.40.50.720">
    <property type="entry name" value="NAD(P)-binding Rossmann-like Domain"/>
    <property type="match status" value="1"/>
</dbReference>
<dbReference type="PANTHER" id="PTHR44845:SF6">
    <property type="entry name" value="BETA-ALANINE-ACTIVATING ENZYME"/>
    <property type="match status" value="1"/>
</dbReference>
<accession>A0ABR4AUU9</accession>
<dbReference type="PANTHER" id="PTHR44845">
    <property type="entry name" value="CARRIER DOMAIN-CONTAINING PROTEIN"/>
    <property type="match status" value="1"/>
</dbReference>
<dbReference type="InterPro" id="IPR036736">
    <property type="entry name" value="ACP-like_sf"/>
</dbReference>
<name>A0ABR4AUU9_9LECA</name>
<dbReference type="InterPro" id="IPR009081">
    <property type="entry name" value="PP-bd_ACP"/>
</dbReference>
<organism evidence="4 5">
    <name type="scientific">Lepraria finkii</name>
    <dbReference type="NCBI Taxonomy" id="1340010"/>
    <lineage>
        <taxon>Eukaryota</taxon>
        <taxon>Fungi</taxon>
        <taxon>Dikarya</taxon>
        <taxon>Ascomycota</taxon>
        <taxon>Pezizomycotina</taxon>
        <taxon>Lecanoromycetes</taxon>
        <taxon>OSLEUM clade</taxon>
        <taxon>Lecanoromycetidae</taxon>
        <taxon>Lecanorales</taxon>
        <taxon>Lecanorineae</taxon>
        <taxon>Stereocaulaceae</taxon>
        <taxon>Lepraria</taxon>
    </lineage>
</organism>
<evidence type="ECO:0000256" key="2">
    <source>
        <dbReference type="ARBA" id="ARBA00022553"/>
    </source>
</evidence>
<feature type="domain" description="Carrier" evidence="3">
    <location>
        <begin position="631"/>
        <end position="711"/>
    </location>
</feature>
<dbReference type="InterPro" id="IPR000873">
    <property type="entry name" value="AMP-dep_synth/lig_dom"/>
</dbReference>
<evidence type="ECO:0000313" key="5">
    <source>
        <dbReference type="Proteomes" id="UP001590951"/>
    </source>
</evidence>
<dbReference type="Proteomes" id="UP001590951">
    <property type="component" value="Unassembled WGS sequence"/>
</dbReference>
<comment type="caution">
    <text evidence="4">The sequence shown here is derived from an EMBL/GenBank/DDBJ whole genome shotgun (WGS) entry which is preliminary data.</text>
</comment>
<keyword evidence="5" id="KW-1185">Reference proteome</keyword>
<dbReference type="Gene3D" id="1.10.1200.10">
    <property type="entry name" value="ACP-like"/>
    <property type="match status" value="1"/>
</dbReference>
<dbReference type="InterPro" id="IPR010071">
    <property type="entry name" value="AA_adenyl_dom"/>
</dbReference>
<dbReference type="PROSITE" id="PS00455">
    <property type="entry name" value="AMP_BINDING"/>
    <property type="match status" value="1"/>
</dbReference>
<sequence>MSFGECQLEITEFEAGKTAYDLSLDIIDDAAGQPLLMFMAQASLYSRQATEIIAQSYVNLVEAFAKEPELAFDQPSLYNAADTALAIEYGQGPLCESNWPETLSHRIEMMIEQFDNKTAIKDINRQGVSYRKMSHRTNKIAVALTEAGVTQNSVVGVFQEPSSDLVCSFLAILKIGAVYLPLDLGTPLIRLAIMAGDGQVKAVLVHGATKDQVTALGVKEAIIIDVSEPLPSLQVPIPVLAKAASPAVILYTSGSTGAPRGVLLSHSSFVNEVEASTNIYELGSNEVVLQQSALGFDMSVLQMFLALALGGTLRLSPRSARGDPIIITELITQKRVSFTCATPSEYISWVTYGNRESLKRSAWQVALTGGEAMSKVLLQKFDSISKSNLQLYNGYGPTETTCCSTKTKIDYGNPQALESSISVGFPSPNESIYIVDEKMGLVPVGAPGEIVVGGVGVAIGYLGDEESTKRHFVPNIFAPMEYIRNGWTTMYRTGDKGRWNHDGSMAVEGRLTGDTQIKLRGLRVELREIEDAILQASHGALSACVVSTRFDGPNQPEFLVAHVVFSPEYTSSQRELLLRQLPSNLPLPQYMCPAVIVPLESLPTGSSGKLDRRGISSLPIPKNITAISDDTPLTSLMARLREAWKEVIPGSVFDHQEVGANSDFFHVGGNSILLVRLQALIQERFQVSIPLAQLFAVPTLQRMARLVEDKTESPTHDWIDWEVETKPDPALNDRSMFEDTSTVATPPKVAVMTGATGFLGPYLLNRLIETTGVEEVHCIALRNARHRESVPHDPRVVVHEGDLTLPLLGLSEVVAKSLFAKADVIIHNGADVSHLKTYQTLRSANLESTKELVKLALARRVPIHYVSTAGVAMFTPRESFGQVSVATTLPPSDGVDGYTASKWASERYLENVNEQFNLPVWIHRPSSITRSSSLLGEDAMEMELLHNLLKYSRMMKAVPSSEKLVGTLDLVSAENVAKGIVGRVMGAKVSATAPAVVYVHQTGDLCLPLSDMRAFLETEIGAEFDMLAIGKWVERALALGLHPAVGAAFKHVEDTDGAMVFPTFVKDEEA</sequence>
<dbReference type="EMBL" id="JBHFEH010000075">
    <property type="protein sequence ID" value="KAL2048918.1"/>
    <property type="molecule type" value="Genomic_DNA"/>
</dbReference>
<evidence type="ECO:0000259" key="3">
    <source>
        <dbReference type="PROSITE" id="PS50075"/>
    </source>
</evidence>
<dbReference type="SMART" id="SM00823">
    <property type="entry name" value="PKS_PP"/>
    <property type="match status" value="1"/>
</dbReference>
<dbReference type="Pfam" id="PF00550">
    <property type="entry name" value="PP-binding"/>
    <property type="match status" value="1"/>
</dbReference>
<reference evidence="4 5" key="1">
    <citation type="submission" date="2024-09" db="EMBL/GenBank/DDBJ databases">
        <title>Rethinking Asexuality: The Enigmatic Case of Functional Sexual Genes in Lepraria (Stereocaulaceae).</title>
        <authorList>
            <person name="Doellman M."/>
            <person name="Sun Y."/>
            <person name="Barcenas-Pena A."/>
            <person name="Lumbsch H.T."/>
            <person name="Grewe F."/>
        </authorList>
    </citation>
    <scope>NUCLEOTIDE SEQUENCE [LARGE SCALE GENOMIC DNA]</scope>
    <source>
        <strain evidence="4 5">Grewe 0041</strain>
    </source>
</reference>
<evidence type="ECO:0000256" key="1">
    <source>
        <dbReference type="ARBA" id="ARBA00022450"/>
    </source>
</evidence>
<dbReference type="InterPro" id="IPR013120">
    <property type="entry name" value="FAR_NAD-bd"/>
</dbReference>
<dbReference type="InterPro" id="IPR045851">
    <property type="entry name" value="AMP-bd_C_sf"/>
</dbReference>
<dbReference type="SUPFAM" id="SSF47336">
    <property type="entry name" value="ACP-like"/>
    <property type="match status" value="1"/>
</dbReference>